<sequence length="125" mass="14125">MKHLLSFLTLFLVSFGVFSQTESSEIKVGDIFTIQKSTNLPFDHIHFPKTNFIIKRVGVANYKGLDDTKVKVVKLLGDDMVTLTSVNGKKFFNAYKYVEADINKALEEGELQYLDLRSKTTVATN</sequence>
<gene>
    <name evidence="2" type="ORF">NYZ99_18070</name>
</gene>
<feature type="chain" id="PRO_5047233759" evidence="1">
    <location>
        <begin position="20"/>
        <end position="125"/>
    </location>
</feature>
<evidence type="ECO:0000313" key="3">
    <source>
        <dbReference type="Proteomes" id="UP001059209"/>
    </source>
</evidence>
<name>A0ABY5Y6R2_9FLAO</name>
<keyword evidence="3" id="KW-1185">Reference proteome</keyword>
<protein>
    <submittedName>
        <fullName evidence="2">Uncharacterized protein</fullName>
    </submittedName>
</protein>
<dbReference type="RefSeq" id="WP_260572574.1">
    <property type="nucleotide sequence ID" value="NZ_CP104205.1"/>
</dbReference>
<evidence type="ECO:0000313" key="2">
    <source>
        <dbReference type="EMBL" id="UWX54716.1"/>
    </source>
</evidence>
<feature type="signal peptide" evidence="1">
    <location>
        <begin position="1"/>
        <end position="19"/>
    </location>
</feature>
<evidence type="ECO:0000256" key="1">
    <source>
        <dbReference type="SAM" id="SignalP"/>
    </source>
</evidence>
<reference evidence="2" key="1">
    <citation type="submission" date="2022-09" db="EMBL/GenBank/DDBJ databases">
        <title>Maribacter litopenaei sp. nov., isolated from the intestinal tract of the Pacific White Shrimp, Litopenaeus vannamei.</title>
        <authorList>
            <person name="Kim S.Y."/>
            <person name="Hwang C.Y."/>
        </authorList>
    </citation>
    <scope>NUCLEOTIDE SEQUENCE</scope>
    <source>
        <strain evidence="2">HL-LV01</strain>
    </source>
</reference>
<organism evidence="2 3">
    <name type="scientific">Maribacter litopenaei</name>
    <dbReference type="NCBI Taxonomy" id="2976127"/>
    <lineage>
        <taxon>Bacteria</taxon>
        <taxon>Pseudomonadati</taxon>
        <taxon>Bacteroidota</taxon>
        <taxon>Flavobacteriia</taxon>
        <taxon>Flavobacteriales</taxon>
        <taxon>Flavobacteriaceae</taxon>
        <taxon>Maribacter</taxon>
    </lineage>
</organism>
<keyword evidence="1" id="KW-0732">Signal</keyword>
<dbReference type="EMBL" id="CP104205">
    <property type="protein sequence ID" value="UWX54716.1"/>
    <property type="molecule type" value="Genomic_DNA"/>
</dbReference>
<dbReference type="Proteomes" id="UP001059209">
    <property type="component" value="Chromosome"/>
</dbReference>
<proteinExistence type="predicted"/>
<accession>A0ABY5Y6R2</accession>